<evidence type="ECO:0000313" key="1">
    <source>
        <dbReference type="EMBL" id="GHD90360.1"/>
    </source>
</evidence>
<proteinExistence type="predicted"/>
<dbReference type="EMBL" id="BMVF01000008">
    <property type="protein sequence ID" value="GHD90360.1"/>
    <property type="molecule type" value="Genomic_DNA"/>
</dbReference>
<organism evidence="1 2">
    <name type="scientific">Streptomyces naganishii JCM 4654</name>
    <dbReference type="NCBI Taxonomy" id="1306179"/>
    <lineage>
        <taxon>Bacteria</taxon>
        <taxon>Bacillati</taxon>
        <taxon>Actinomycetota</taxon>
        <taxon>Actinomycetes</taxon>
        <taxon>Kitasatosporales</taxon>
        <taxon>Streptomycetaceae</taxon>
        <taxon>Streptomyces</taxon>
    </lineage>
</organism>
<comment type="caution">
    <text evidence="1">The sequence shown here is derived from an EMBL/GenBank/DDBJ whole genome shotgun (WGS) entry which is preliminary data.</text>
</comment>
<accession>A0A918Y610</accession>
<evidence type="ECO:0000313" key="2">
    <source>
        <dbReference type="Proteomes" id="UP000608955"/>
    </source>
</evidence>
<sequence>MTSGPAPTVRCWARSTGRRYRRLVTSPTGGHDHDDCTRQRPSAVCARCGNRAEGPPPTWTCSVENGVRRYFCDACSRENLRAIEGRLDSAWW</sequence>
<keyword evidence="2" id="KW-1185">Reference proteome</keyword>
<gene>
    <name evidence="1" type="ORF">GCM10010508_34770</name>
</gene>
<protein>
    <submittedName>
        <fullName evidence="1">Uncharacterized protein</fullName>
    </submittedName>
</protein>
<reference evidence="1" key="2">
    <citation type="submission" date="2020-09" db="EMBL/GenBank/DDBJ databases">
        <authorList>
            <person name="Sun Q."/>
            <person name="Ohkuma M."/>
        </authorList>
    </citation>
    <scope>NUCLEOTIDE SEQUENCE</scope>
    <source>
        <strain evidence="1">JCM 4654</strain>
    </source>
</reference>
<dbReference type="Proteomes" id="UP000608955">
    <property type="component" value="Unassembled WGS sequence"/>
</dbReference>
<reference evidence="1" key="1">
    <citation type="journal article" date="2014" name="Int. J. Syst. Evol. Microbiol.">
        <title>Complete genome sequence of Corynebacterium casei LMG S-19264T (=DSM 44701T), isolated from a smear-ripened cheese.</title>
        <authorList>
            <consortium name="US DOE Joint Genome Institute (JGI-PGF)"/>
            <person name="Walter F."/>
            <person name="Albersmeier A."/>
            <person name="Kalinowski J."/>
            <person name="Ruckert C."/>
        </authorList>
    </citation>
    <scope>NUCLEOTIDE SEQUENCE</scope>
    <source>
        <strain evidence="1">JCM 4654</strain>
    </source>
</reference>
<name>A0A918Y610_9ACTN</name>
<dbReference type="AlphaFoldDB" id="A0A918Y610"/>